<feature type="region of interest" description="Disordered" evidence="1">
    <location>
        <begin position="41"/>
        <end position="83"/>
    </location>
</feature>
<dbReference type="Gene3D" id="3.90.226.10">
    <property type="entry name" value="2-enoyl-CoA Hydratase, Chain A, domain 1"/>
    <property type="match status" value="1"/>
</dbReference>
<keyword evidence="3" id="KW-1185">Reference proteome</keyword>
<reference evidence="2" key="1">
    <citation type="submission" date="2021-01" db="EMBL/GenBank/DDBJ databases">
        <title>Tabrizicola alba sp. nov. a motile alkaliphilic bacterium isolated from a soda lake.</title>
        <authorList>
            <person name="Szuroczki S."/>
            <person name="Abbaszade G."/>
            <person name="Schumann P."/>
            <person name="Toth E."/>
        </authorList>
    </citation>
    <scope>NUCLEOTIDE SEQUENCE</scope>
    <source>
        <strain evidence="2">DMG-N-6</strain>
    </source>
</reference>
<dbReference type="AlphaFoldDB" id="A0A8K0Y190"/>
<protein>
    <submittedName>
        <fullName evidence="2">Uncharacterized protein</fullName>
    </submittedName>
</protein>
<dbReference type="SUPFAM" id="SSF52096">
    <property type="entry name" value="ClpP/crotonase"/>
    <property type="match status" value="1"/>
</dbReference>
<evidence type="ECO:0000313" key="3">
    <source>
        <dbReference type="Proteomes" id="UP000648908"/>
    </source>
</evidence>
<evidence type="ECO:0000313" key="2">
    <source>
        <dbReference type="EMBL" id="MBL4915769.1"/>
    </source>
</evidence>
<sequence>MRRSLSTRGVLAGLLLAQIGLATVMAGSDLLPTLPRLLSPANEPAFDVPVRPGDQTRRYRPGNMPLAPSREGNPDRPFRSTGDMPERLTFLREGDVLLLTGGIAEGDSRRFEEWLMAEGGLATVRLNSPGGAVEEALSIARQIREADLDSVMEAGDICLSACPYILAGGVNRSVDPEAQVGLHQHYFGASTILPAFIAAEDIQRGQARVMELFLDLGIDPAVMRHALATPPEAIYVLLPEELERYRLIWTEPEPED</sequence>
<comment type="caution">
    <text evidence="2">The sequence shown here is derived from an EMBL/GenBank/DDBJ whole genome shotgun (WGS) entry which is preliminary data.</text>
</comment>
<accession>A0A8K0Y190</accession>
<dbReference type="Proteomes" id="UP000648908">
    <property type="component" value="Unassembled WGS sequence"/>
</dbReference>
<organism evidence="2 3">
    <name type="scientific">Szabonella alba</name>
    <dbReference type="NCBI Taxonomy" id="2804194"/>
    <lineage>
        <taxon>Bacteria</taxon>
        <taxon>Pseudomonadati</taxon>
        <taxon>Pseudomonadota</taxon>
        <taxon>Alphaproteobacteria</taxon>
        <taxon>Rhodobacterales</taxon>
        <taxon>Paracoccaceae</taxon>
        <taxon>Szabonella</taxon>
    </lineage>
</organism>
<dbReference type="RefSeq" id="WP_202686343.1">
    <property type="nucleotide sequence ID" value="NZ_JAESVN010000001.1"/>
</dbReference>
<gene>
    <name evidence="2" type="ORF">JL811_00925</name>
</gene>
<dbReference type="EMBL" id="JAESVN010000001">
    <property type="protein sequence ID" value="MBL4915769.1"/>
    <property type="molecule type" value="Genomic_DNA"/>
</dbReference>
<dbReference type="InterPro" id="IPR029045">
    <property type="entry name" value="ClpP/crotonase-like_dom_sf"/>
</dbReference>
<name>A0A8K0Y190_9RHOB</name>
<proteinExistence type="predicted"/>
<evidence type="ECO:0000256" key="1">
    <source>
        <dbReference type="SAM" id="MobiDB-lite"/>
    </source>
</evidence>
<feature type="compositionally biased region" description="Basic and acidic residues" evidence="1">
    <location>
        <begin position="72"/>
        <end position="83"/>
    </location>
</feature>